<evidence type="ECO:0000256" key="9">
    <source>
        <dbReference type="ARBA" id="ARBA00022723"/>
    </source>
</evidence>
<evidence type="ECO:0000256" key="7">
    <source>
        <dbReference type="ARBA" id="ARBA00022449"/>
    </source>
</evidence>
<evidence type="ECO:0000256" key="14">
    <source>
        <dbReference type="ARBA" id="ARBA00023065"/>
    </source>
</evidence>
<evidence type="ECO:0000256" key="12">
    <source>
        <dbReference type="ARBA" id="ARBA00022989"/>
    </source>
</evidence>
<evidence type="ECO:0000313" key="22">
    <source>
        <dbReference type="Ensembl" id="ENSSANP00000071619.1"/>
    </source>
</evidence>
<dbReference type="GO" id="GO:0006882">
    <property type="term" value="P:intracellular zinc ion homeostasis"/>
    <property type="evidence" value="ECO:0007669"/>
    <property type="project" value="InterPro"/>
</dbReference>
<dbReference type="InterPro" id="IPR045316">
    <property type="entry name" value="Msc2-like"/>
</dbReference>
<evidence type="ECO:0000256" key="2">
    <source>
        <dbReference type="ARBA" id="ARBA00004205"/>
    </source>
</evidence>
<feature type="transmembrane region" description="Helical" evidence="19">
    <location>
        <begin position="517"/>
        <end position="536"/>
    </location>
</feature>
<keyword evidence="14 19" id="KW-0406">Ion transport</keyword>
<feature type="transmembrane region" description="Helical" evidence="19">
    <location>
        <begin position="602"/>
        <end position="623"/>
    </location>
</feature>
<dbReference type="Pfam" id="PF01545">
    <property type="entry name" value="Cation_efflux"/>
    <property type="match status" value="1"/>
</dbReference>
<evidence type="ECO:0000256" key="20">
    <source>
        <dbReference type="SAM" id="MobiDB-lite"/>
    </source>
</evidence>
<dbReference type="Gene3D" id="1.20.1510.10">
    <property type="entry name" value="Cation efflux protein transmembrane domain"/>
    <property type="match status" value="1"/>
</dbReference>
<comment type="similarity">
    <text evidence="5 19">Belongs to the cation diffusion facilitator (CDF) transporter (TC 2.A.4) family. SLC30A subfamily.</text>
</comment>
<dbReference type="NCBIfam" id="TIGR01297">
    <property type="entry name" value="CDF"/>
    <property type="match status" value="1"/>
</dbReference>
<keyword evidence="13 19" id="KW-0333">Golgi apparatus</keyword>
<dbReference type="Ensembl" id="ENSSANT00000076143.1">
    <property type="protein sequence ID" value="ENSSANP00000071619.1"/>
    <property type="gene ID" value="ENSSANG00000035498.1"/>
</dbReference>
<dbReference type="SUPFAM" id="SSF161111">
    <property type="entry name" value="Cation efflux protein transmembrane domain-like"/>
    <property type="match status" value="1"/>
</dbReference>
<evidence type="ECO:0000313" key="23">
    <source>
        <dbReference type="Proteomes" id="UP000472260"/>
    </source>
</evidence>
<protein>
    <recommendedName>
        <fullName evidence="19">Zinc transporter</fullName>
    </recommendedName>
</protein>
<name>A0A671QNB7_9TELE</name>
<evidence type="ECO:0000256" key="10">
    <source>
        <dbReference type="ARBA" id="ARBA00022833"/>
    </source>
</evidence>
<evidence type="ECO:0000256" key="17">
    <source>
        <dbReference type="ARBA" id="ARBA00038531"/>
    </source>
</evidence>
<organism evidence="22 23">
    <name type="scientific">Sinocyclocheilus anshuiensis</name>
    <dbReference type="NCBI Taxonomy" id="1608454"/>
    <lineage>
        <taxon>Eukaryota</taxon>
        <taxon>Metazoa</taxon>
        <taxon>Chordata</taxon>
        <taxon>Craniata</taxon>
        <taxon>Vertebrata</taxon>
        <taxon>Euteleostomi</taxon>
        <taxon>Actinopterygii</taxon>
        <taxon>Neopterygii</taxon>
        <taxon>Teleostei</taxon>
        <taxon>Ostariophysi</taxon>
        <taxon>Cypriniformes</taxon>
        <taxon>Cyprinidae</taxon>
        <taxon>Cyprininae</taxon>
        <taxon>Sinocyclocheilus</taxon>
    </lineage>
</organism>
<dbReference type="Proteomes" id="UP000472260">
    <property type="component" value="Unassembled WGS sequence"/>
</dbReference>
<feature type="transmembrane region" description="Helical" evidence="19">
    <location>
        <begin position="297"/>
        <end position="318"/>
    </location>
</feature>
<dbReference type="GO" id="GO:1904257">
    <property type="term" value="P:zinc ion import into Golgi lumen"/>
    <property type="evidence" value="ECO:0007669"/>
    <property type="project" value="TreeGrafter"/>
</dbReference>
<gene>
    <name evidence="22" type="primary">LOC107683703</name>
</gene>
<keyword evidence="8 19" id="KW-0812">Transmembrane</keyword>
<proteinExistence type="inferred from homology"/>
<keyword evidence="15 19" id="KW-0472">Membrane</keyword>
<keyword evidence="12 19" id="KW-1133">Transmembrane helix</keyword>
<feature type="domain" description="Cation efflux protein transmembrane" evidence="21">
    <location>
        <begin position="415"/>
        <end position="659"/>
    </location>
</feature>
<feature type="transmembrane region" description="Helical" evidence="19">
    <location>
        <begin position="629"/>
        <end position="651"/>
    </location>
</feature>
<evidence type="ECO:0000256" key="4">
    <source>
        <dbReference type="ARBA" id="ARBA00004638"/>
    </source>
</evidence>
<feature type="transmembrane region" description="Helical" evidence="19">
    <location>
        <begin position="25"/>
        <end position="43"/>
    </location>
</feature>
<evidence type="ECO:0000256" key="15">
    <source>
        <dbReference type="ARBA" id="ARBA00023136"/>
    </source>
</evidence>
<evidence type="ECO:0000256" key="19">
    <source>
        <dbReference type="RuleBase" id="RU369017"/>
    </source>
</evidence>
<feature type="transmembrane region" description="Helical" evidence="19">
    <location>
        <begin position="94"/>
        <end position="111"/>
    </location>
</feature>
<keyword evidence="6 19" id="KW-0813">Transport</keyword>
<dbReference type="GO" id="GO:0012507">
    <property type="term" value="C:ER to Golgi transport vesicle membrane"/>
    <property type="evidence" value="ECO:0007669"/>
    <property type="project" value="UniProtKB-SubCell"/>
</dbReference>
<evidence type="ECO:0000259" key="21">
    <source>
        <dbReference type="Pfam" id="PF01545"/>
    </source>
</evidence>
<feature type="region of interest" description="Disordered" evidence="20">
    <location>
        <begin position="547"/>
        <end position="591"/>
    </location>
</feature>
<feature type="transmembrane region" description="Helical" evidence="19">
    <location>
        <begin position="446"/>
        <end position="464"/>
    </location>
</feature>
<keyword evidence="7" id="KW-0050">Antiport</keyword>
<feature type="transmembrane region" description="Helical" evidence="19">
    <location>
        <begin position="185"/>
        <end position="212"/>
    </location>
</feature>
<reference evidence="22" key="1">
    <citation type="submission" date="2025-08" db="UniProtKB">
        <authorList>
            <consortium name="Ensembl"/>
        </authorList>
    </citation>
    <scope>IDENTIFICATION</scope>
</reference>
<evidence type="ECO:0000256" key="11">
    <source>
        <dbReference type="ARBA" id="ARBA00022906"/>
    </source>
</evidence>
<feature type="transmembrane region" description="Helical" evidence="19">
    <location>
        <begin position="233"/>
        <end position="254"/>
    </location>
</feature>
<dbReference type="PANTHER" id="PTHR45755:SF1">
    <property type="entry name" value="PROTON-COUPLED ZINC ANTIPORTER SLC30A5"/>
    <property type="match status" value="1"/>
</dbReference>
<feature type="transmembrane region" description="Helical" evidence="19">
    <location>
        <begin position="485"/>
        <end position="505"/>
    </location>
</feature>
<dbReference type="InterPro" id="IPR002524">
    <property type="entry name" value="Cation_efflux"/>
</dbReference>
<evidence type="ECO:0000256" key="5">
    <source>
        <dbReference type="ARBA" id="ARBA00008873"/>
    </source>
</evidence>
<dbReference type="AlphaFoldDB" id="A0A671QNB7"/>
<dbReference type="InterPro" id="IPR058533">
    <property type="entry name" value="Cation_efflux_TM"/>
</dbReference>
<feature type="transmembrane region" description="Helical" evidence="19">
    <location>
        <begin position="55"/>
        <end position="73"/>
    </location>
</feature>
<evidence type="ECO:0000256" key="16">
    <source>
        <dbReference type="ARBA" id="ARBA00023329"/>
    </source>
</evidence>
<evidence type="ECO:0000256" key="6">
    <source>
        <dbReference type="ARBA" id="ARBA00022448"/>
    </source>
</evidence>
<feature type="transmembrane region" description="Helical" evidence="19">
    <location>
        <begin position="148"/>
        <end position="165"/>
    </location>
</feature>
<keyword evidence="16" id="KW-0968">Cytoplasmic vesicle</keyword>
<dbReference type="GO" id="GO:0005385">
    <property type="term" value="F:zinc ion transmembrane transporter activity"/>
    <property type="evidence" value="ECO:0007669"/>
    <property type="project" value="UniProtKB-UniRule"/>
</dbReference>
<keyword evidence="11" id="KW-0864">Zinc transport</keyword>
<dbReference type="InterPro" id="IPR027469">
    <property type="entry name" value="Cation_efflux_TMD_sf"/>
</dbReference>
<evidence type="ECO:0000256" key="1">
    <source>
        <dbReference type="ARBA" id="ARBA00004166"/>
    </source>
</evidence>
<accession>A0A671QNB7</accession>
<evidence type="ECO:0000256" key="13">
    <source>
        <dbReference type="ARBA" id="ARBA00023034"/>
    </source>
</evidence>
<dbReference type="GO" id="GO:0032580">
    <property type="term" value="C:Golgi cisterna membrane"/>
    <property type="evidence" value="ECO:0007669"/>
    <property type="project" value="UniProtKB-SubCell"/>
</dbReference>
<feature type="transmembrane region" description="Helical" evidence="19">
    <location>
        <begin position="338"/>
        <end position="358"/>
    </location>
</feature>
<evidence type="ECO:0000256" key="8">
    <source>
        <dbReference type="ARBA" id="ARBA00022692"/>
    </source>
</evidence>
<dbReference type="PANTHER" id="PTHR45755">
    <property type="match status" value="1"/>
</dbReference>
<evidence type="ECO:0000256" key="3">
    <source>
        <dbReference type="ARBA" id="ARBA00004557"/>
    </source>
</evidence>
<comment type="subcellular location">
    <subcellularLocation>
        <location evidence="3">Cytoplasmic vesicle</location>
        <location evidence="3">COPII-coated vesicle membrane</location>
        <topology evidence="3">Multi-pass membrane protein</topology>
    </subcellularLocation>
    <subcellularLocation>
        <location evidence="4">Cytoplasmic vesicle</location>
        <location evidence="4">Secretory vesicle membrane</location>
        <topology evidence="4">Multi-pass membrane protein</topology>
    </subcellularLocation>
    <subcellularLocation>
        <location evidence="2">Golgi apparatus</location>
        <location evidence="2">Golgi stack membrane</location>
        <topology evidence="2">Multi-pass membrane protein</topology>
    </subcellularLocation>
    <subcellularLocation>
        <location evidence="1 19">Golgi apparatus</location>
        <location evidence="1 19">trans-Golgi network membrane</location>
        <topology evidence="1 19">Multi-pass membrane protein</topology>
    </subcellularLocation>
</comment>
<dbReference type="RefSeq" id="XP_016335257.1">
    <property type="nucleotide sequence ID" value="XM_016479771.1"/>
</dbReference>
<dbReference type="GO" id="GO:0015297">
    <property type="term" value="F:antiporter activity"/>
    <property type="evidence" value="ECO:0007669"/>
    <property type="project" value="UniProtKB-KW"/>
</dbReference>
<dbReference type="OrthoDB" id="78669at2759"/>
<evidence type="ECO:0000256" key="18">
    <source>
        <dbReference type="ARBA" id="ARBA00048349"/>
    </source>
</evidence>
<reference evidence="22" key="2">
    <citation type="submission" date="2025-09" db="UniProtKB">
        <authorList>
            <consortium name="Ensembl"/>
        </authorList>
    </citation>
    <scope>IDENTIFICATION</scope>
</reference>
<feature type="transmembrane region" description="Helical" evidence="19">
    <location>
        <begin position="266"/>
        <end position="285"/>
    </location>
</feature>
<sequence length="775" mass="85103">MDEKYSSNVISGGKLGRVEVPNARLTRYIVLLYFTKLLKAFGIFESYDLLKVVHIVQFLFILKMGCAVILVFFQKPFSSGKMIPKRQWIKILKHAVMSCVISLLGFFGLTLCGPLRTLLLFEHSDVVVISLLSVLFTSSGGGPSKTRGAAFFIIAVICLLLFDNDDLMAKMAEHPEGHHDSALTHALYTGIAFLGVADHKGGVVLLVLALCLKVAFNTACRKLSVEIGGAKRLYALSNLVSAVVLLPWVIVLSATTESKVESWSGLILPFAMIIFSVMILDFYVESICTAKLETSRCARYGSIFLFLSGLLLANFWTHPLTDQLRAISKPDQQNSTEHVLSGGVLVSACFFIMADSILSAPSSKGQKGTLVGYSPEGTPLYNFMGDALQHTSQSLPRFIKESLKQILEEYDSRQIFYFLCLNLAFTFVELFYGVWTNSLGLISDGFHMLFDCLALVLGLFAALMTRWKATRIYSYGYGRVEILSGFINGLFLMVIAFFVFVESITRLIDPPNINTDMLTPVSVGGLLVNLVGICAFSHAHSHGASKGSCSGHDHGHSHHGHGSAEHSHGGHGHSHGGHSHSHGHGHSHGSAGGGMNANMRGVFLHVLADTLGSVGVIISTILIRQFGWLIADPICSLFIATLIFLSVIPLLKDACEVLLLRMPPQHEKQLNFALEKIQKIEGVLSYRDPHFWRHSASVIAGTIHLQLMSNVVEQRVIQQVSAVLKDAGVNNLTIQLEKEAYFQHMSGLSTGFHEVLTMTQQMESMKYYKDGTCIM</sequence>
<dbReference type="GO" id="GO:0046872">
    <property type="term" value="F:metal ion binding"/>
    <property type="evidence" value="ECO:0007669"/>
    <property type="project" value="UniProtKB-KW"/>
</dbReference>
<feature type="transmembrane region" description="Helical" evidence="19">
    <location>
        <begin position="415"/>
        <end position="434"/>
    </location>
</feature>
<comment type="function">
    <text evidence="19">Functions as a zinc transporter.</text>
</comment>
<feature type="compositionally biased region" description="Basic residues" evidence="20">
    <location>
        <begin position="569"/>
        <end position="587"/>
    </location>
</feature>
<comment type="catalytic activity">
    <reaction evidence="18">
        <text>Zn(2+)(in) + 2 H(+)(out) = Zn(2+)(out) + 2 H(+)(in)</text>
        <dbReference type="Rhea" id="RHEA:72627"/>
        <dbReference type="ChEBI" id="CHEBI:15378"/>
        <dbReference type="ChEBI" id="CHEBI:29105"/>
    </reaction>
</comment>
<keyword evidence="9" id="KW-0479">Metal-binding</keyword>
<dbReference type="GeneID" id="107683703"/>
<dbReference type="KEGG" id="sanh:107683703"/>
<keyword evidence="23" id="KW-1185">Reference proteome</keyword>
<keyword evidence="10" id="KW-0862">Zinc</keyword>
<comment type="subunit">
    <text evidence="17">Heterodimer with SLC30A6/ZNT6; form a functional zinc ion transmembrane transporter.</text>
</comment>